<dbReference type="PROSITE" id="PS00107">
    <property type="entry name" value="PROTEIN_KINASE_ATP"/>
    <property type="match status" value="1"/>
</dbReference>
<evidence type="ECO:0000256" key="11">
    <source>
        <dbReference type="PROSITE-ProRule" id="PRU10141"/>
    </source>
</evidence>
<keyword evidence="12" id="KW-0812">Transmembrane</keyword>
<dbReference type="PROSITE" id="PS50026">
    <property type="entry name" value="EGF_3"/>
    <property type="match status" value="1"/>
</dbReference>
<dbReference type="CDD" id="cd00053">
    <property type="entry name" value="EGF"/>
    <property type="match status" value="1"/>
</dbReference>
<dbReference type="Pfam" id="PF00069">
    <property type="entry name" value="Pkinase"/>
    <property type="match status" value="1"/>
</dbReference>
<dbReference type="InterPro" id="IPR001480">
    <property type="entry name" value="Bulb-type_lectin_dom"/>
</dbReference>
<evidence type="ECO:0000256" key="6">
    <source>
        <dbReference type="ARBA" id="ARBA00022737"/>
    </source>
</evidence>
<dbReference type="GO" id="GO:0004713">
    <property type="term" value="F:protein tyrosine kinase activity"/>
    <property type="evidence" value="ECO:0007669"/>
    <property type="project" value="InterPro"/>
</dbReference>
<keyword evidence="3" id="KW-0808">Transferase</keyword>
<feature type="domain" description="Bulb-type lectin" evidence="15">
    <location>
        <begin position="184"/>
        <end position="310"/>
    </location>
</feature>
<dbReference type="InterPro" id="IPR003609">
    <property type="entry name" value="Pan_app"/>
</dbReference>
<dbReference type="GO" id="GO:0005524">
    <property type="term" value="F:ATP binding"/>
    <property type="evidence" value="ECO:0007669"/>
    <property type="project" value="UniProtKB-UniRule"/>
</dbReference>
<evidence type="ECO:0000259" key="15">
    <source>
        <dbReference type="PROSITE" id="PS50927"/>
    </source>
</evidence>
<gene>
    <name evidence="17" type="primary">At5g35370_1</name>
    <name evidence="17" type="ORF">g.118290</name>
</gene>
<feature type="domain" description="Protein kinase" evidence="13">
    <location>
        <begin position="557"/>
        <end position="693"/>
    </location>
</feature>
<keyword evidence="5 17" id="KW-0430">Lectin</keyword>
<evidence type="ECO:0000256" key="1">
    <source>
        <dbReference type="ARBA" id="ARBA00022536"/>
    </source>
</evidence>
<dbReference type="GO" id="GO:0051707">
    <property type="term" value="P:response to other organism"/>
    <property type="evidence" value="ECO:0007669"/>
    <property type="project" value="UniProtKB-ARBA"/>
</dbReference>
<evidence type="ECO:0000256" key="2">
    <source>
        <dbReference type="ARBA" id="ARBA00022546"/>
    </source>
</evidence>
<dbReference type="PROSITE" id="PS50011">
    <property type="entry name" value="PROTEIN_KINASE_DOM"/>
    <property type="match status" value="1"/>
</dbReference>
<dbReference type="EMBL" id="GDJX01015325">
    <property type="protein sequence ID" value="JAT52611.1"/>
    <property type="molecule type" value="Transcribed_RNA"/>
</dbReference>
<organism evidence="17">
    <name type="scientific">Anthurium amnicola</name>
    <dbReference type="NCBI Taxonomy" id="1678845"/>
    <lineage>
        <taxon>Eukaryota</taxon>
        <taxon>Viridiplantae</taxon>
        <taxon>Streptophyta</taxon>
        <taxon>Embryophyta</taxon>
        <taxon>Tracheophyta</taxon>
        <taxon>Spermatophyta</taxon>
        <taxon>Magnoliopsida</taxon>
        <taxon>Liliopsida</taxon>
        <taxon>Araceae</taxon>
        <taxon>Pothoideae</taxon>
        <taxon>Potheae</taxon>
        <taxon>Anthurium</taxon>
    </lineage>
</organism>
<evidence type="ECO:0000256" key="8">
    <source>
        <dbReference type="ARBA" id="ARBA00022840"/>
    </source>
</evidence>
<dbReference type="Pfam" id="PF00024">
    <property type="entry name" value="PAN_1"/>
    <property type="match status" value="1"/>
</dbReference>
<dbReference type="Pfam" id="PF01453">
    <property type="entry name" value="B_lectin"/>
    <property type="match status" value="1"/>
</dbReference>
<evidence type="ECO:0000256" key="4">
    <source>
        <dbReference type="ARBA" id="ARBA00022729"/>
    </source>
</evidence>
<dbReference type="InterPro" id="IPR011009">
    <property type="entry name" value="Kinase-like_dom_sf"/>
</dbReference>
<reference evidence="17" key="1">
    <citation type="submission" date="2015-07" db="EMBL/GenBank/DDBJ databases">
        <title>Transcriptome Assembly of Anthurium amnicola.</title>
        <authorList>
            <person name="Suzuki J."/>
        </authorList>
    </citation>
    <scope>NUCLEOTIDE SEQUENCE</scope>
</reference>
<evidence type="ECO:0000256" key="9">
    <source>
        <dbReference type="ARBA" id="ARBA00023035"/>
    </source>
</evidence>
<evidence type="ECO:0000256" key="12">
    <source>
        <dbReference type="SAM" id="Phobius"/>
    </source>
</evidence>
<dbReference type="PROSITE" id="PS50927">
    <property type="entry name" value="BULB_LECTIN"/>
    <property type="match status" value="2"/>
</dbReference>
<dbReference type="SUPFAM" id="SSF56112">
    <property type="entry name" value="Protein kinase-like (PK-like)"/>
    <property type="match status" value="1"/>
</dbReference>
<accession>A0A1D1YD96</accession>
<dbReference type="AlphaFoldDB" id="A0A1D1YD96"/>
<dbReference type="InterPro" id="IPR051343">
    <property type="entry name" value="G-type_lectin_kinases/EP1-like"/>
</dbReference>
<sequence>MTTGAQGSSPMTYWLVAMALLASSRRHLLLLVFVWGVLMLRRADPAVGGLVATEFVYPNFTASNFLFVDSYGVFLQSPAETFQAVIATPRPRQPGNFYFSVVHVPTKSIVWSANRAAPVTDSAELLLSPAGLSLSFPGAGGSPAWSTPPLRGGPVFSMRLVDQGNLLLLDRSNATLWQSFDTPTDTILSGQVLPMGSALVSASSDSNFTQGDYRLVVTDADAVLRWSMGGDLQQYWSLSTDARATKDTNAAASYLTMNATLGLYLFGSSGQVVWRTTTLPMAALRIGKLDYQGRFTILSYAFPNSTVPVGEEFVAPGNDCDLPIFCFELGLCTPGQNTSFCSCPPGFGSDPSRCLPSDGSAVATPASVCSTSPSYLSLGDGIGYFANKFTRAATSGRNLSECRALCSQNCRCLGFYYRDSSGSCLLLNNRLGSFFSSVDSDAAIAGLGFVKILPPSSPQPRPKDDDDGVSASDVLPILLPSIAVLLLLVVVVAIFFRWRLRRRKSRTSGHHHPTATTTKEIKLGRRSWMSDEEEEEEISIPGLPTRFSYEELEEATDGFQTRIGSGGFGEVYKGVLPDKTTVAVKRISNIGVQGKREFCTEMAVIGNIHHVHLVKLRGFCVQGAKRLLVYEYMNRGSLDRSLFFPSAAGRRAPVLEWRERVEIALGTARGLAYLHVGCDHKIIHCDVKPENIL</sequence>
<evidence type="ECO:0000256" key="7">
    <source>
        <dbReference type="ARBA" id="ARBA00022741"/>
    </source>
</evidence>
<feature type="domain" description="Bulb-type lectin" evidence="15">
    <location>
        <begin position="59"/>
        <end position="181"/>
    </location>
</feature>
<keyword evidence="8 11" id="KW-0067">ATP-binding</keyword>
<proteinExistence type="predicted"/>
<dbReference type="SUPFAM" id="SSF57414">
    <property type="entry name" value="Hairpin loop containing domain-like"/>
    <property type="match status" value="1"/>
</dbReference>
<feature type="domain" description="Apple" evidence="16">
    <location>
        <begin position="369"/>
        <end position="451"/>
    </location>
</feature>
<dbReference type="InterPro" id="IPR020635">
    <property type="entry name" value="Tyr_kinase_cat_dom"/>
</dbReference>
<dbReference type="InterPro" id="IPR000742">
    <property type="entry name" value="EGF"/>
</dbReference>
<dbReference type="PROSITE" id="PS50948">
    <property type="entry name" value="PAN"/>
    <property type="match status" value="1"/>
</dbReference>
<dbReference type="SUPFAM" id="SSF51110">
    <property type="entry name" value="alpha-D-mannose-specific plant lectins"/>
    <property type="match status" value="1"/>
</dbReference>
<evidence type="ECO:0000256" key="10">
    <source>
        <dbReference type="PROSITE-ProRule" id="PRU00076"/>
    </source>
</evidence>
<dbReference type="FunFam" id="3.30.200.20:FF:000178">
    <property type="entry name" value="serine/threonine-protein kinase PBS1-like"/>
    <property type="match status" value="1"/>
</dbReference>
<dbReference type="InterPro" id="IPR000719">
    <property type="entry name" value="Prot_kinase_dom"/>
</dbReference>
<dbReference type="PROSITE" id="PS01186">
    <property type="entry name" value="EGF_2"/>
    <property type="match status" value="1"/>
</dbReference>
<feature type="non-terminal residue" evidence="17">
    <location>
        <position position="693"/>
    </location>
</feature>
<dbReference type="Gene3D" id="3.30.200.20">
    <property type="entry name" value="Phosphorylase Kinase, domain 1"/>
    <property type="match status" value="1"/>
</dbReference>
<keyword evidence="12" id="KW-0472">Membrane</keyword>
<keyword evidence="17" id="KW-0418">Kinase</keyword>
<dbReference type="SMART" id="SM00108">
    <property type="entry name" value="B_lectin"/>
    <property type="match status" value="1"/>
</dbReference>
<evidence type="ECO:0000256" key="3">
    <source>
        <dbReference type="ARBA" id="ARBA00022679"/>
    </source>
</evidence>
<evidence type="ECO:0000259" key="14">
    <source>
        <dbReference type="PROSITE" id="PS50026"/>
    </source>
</evidence>
<keyword evidence="6" id="KW-0677">Repeat</keyword>
<keyword evidence="9" id="KW-0465">Mannose-binding</keyword>
<keyword evidence="4" id="KW-0732">Signal</keyword>
<keyword evidence="1 10" id="KW-0245">EGF-like domain</keyword>
<feature type="domain" description="EGF-like" evidence="14">
    <location>
        <begin position="316"/>
        <end position="355"/>
    </location>
</feature>
<dbReference type="PANTHER" id="PTHR47976">
    <property type="entry name" value="G-TYPE LECTIN S-RECEPTOR-LIKE SERINE/THREONINE-PROTEIN KINASE SD2-5"/>
    <property type="match status" value="1"/>
</dbReference>
<dbReference type="InterPro" id="IPR017441">
    <property type="entry name" value="Protein_kinase_ATP_BS"/>
</dbReference>
<evidence type="ECO:0000313" key="17">
    <source>
        <dbReference type="EMBL" id="JAT52611.1"/>
    </source>
</evidence>
<keyword evidence="12" id="KW-1133">Transmembrane helix</keyword>
<protein>
    <submittedName>
        <fullName evidence="17">G-type lectin S-receptor-like serine/threonine-protein kinase At5g35370</fullName>
    </submittedName>
</protein>
<dbReference type="PANTHER" id="PTHR47976:SF60">
    <property type="entry name" value="RECEPTOR-LIKE SERINE_THREONINE-PROTEIN KINASE"/>
    <property type="match status" value="1"/>
</dbReference>
<feature type="binding site" evidence="11">
    <location>
        <position position="585"/>
    </location>
    <ligand>
        <name>ATP</name>
        <dbReference type="ChEBI" id="CHEBI:30616"/>
    </ligand>
</feature>
<dbReference type="Gene3D" id="2.90.10.10">
    <property type="entry name" value="Bulb-type lectin domain"/>
    <property type="match status" value="2"/>
</dbReference>
<dbReference type="Gene3D" id="1.10.510.10">
    <property type="entry name" value="Transferase(Phosphotransferase) domain 1"/>
    <property type="match status" value="1"/>
</dbReference>
<evidence type="ECO:0000259" key="13">
    <source>
        <dbReference type="PROSITE" id="PS50011"/>
    </source>
</evidence>
<evidence type="ECO:0000256" key="5">
    <source>
        <dbReference type="ARBA" id="ARBA00022734"/>
    </source>
</evidence>
<keyword evidence="7 11" id="KW-0547">Nucleotide-binding</keyword>
<keyword evidence="17" id="KW-0675">Receptor</keyword>
<name>A0A1D1YD96_9ARAE</name>
<dbReference type="GO" id="GO:0005537">
    <property type="term" value="F:D-mannose binding"/>
    <property type="evidence" value="ECO:0007669"/>
    <property type="project" value="UniProtKB-KW"/>
</dbReference>
<dbReference type="InterPro" id="IPR036426">
    <property type="entry name" value="Bulb-type_lectin_dom_sf"/>
</dbReference>
<feature type="transmembrane region" description="Helical" evidence="12">
    <location>
        <begin position="477"/>
        <end position="496"/>
    </location>
</feature>
<evidence type="ECO:0000259" key="16">
    <source>
        <dbReference type="PROSITE" id="PS50948"/>
    </source>
</evidence>
<keyword evidence="2" id="KW-0348">Hemagglutinin</keyword>
<dbReference type="SMART" id="SM00219">
    <property type="entry name" value="TyrKc"/>
    <property type="match status" value="1"/>
</dbReference>
<comment type="caution">
    <text evidence="10">Lacks conserved residue(s) required for the propagation of feature annotation.</text>
</comment>